<dbReference type="AlphaFoldDB" id="A0A9D4V822"/>
<reference evidence="2" key="1">
    <citation type="submission" date="2021-01" db="EMBL/GenBank/DDBJ databases">
        <title>Adiantum capillus-veneris genome.</title>
        <authorList>
            <person name="Fang Y."/>
            <person name="Liao Q."/>
        </authorList>
    </citation>
    <scope>NUCLEOTIDE SEQUENCE</scope>
    <source>
        <strain evidence="2">H3</strain>
        <tissue evidence="2">Leaf</tissue>
    </source>
</reference>
<dbReference type="Proteomes" id="UP000886520">
    <property type="component" value="Chromosome 4"/>
</dbReference>
<evidence type="ECO:0000313" key="2">
    <source>
        <dbReference type="EMBL" id="KAI5081229.1"/>
    </source>
</evidence>
<organism evidence="2 3">
    <name type="scientific">Adiantum capillus-veneris</name>
    <name type="common">Maidenhair fern</name>
    <dbReference type="NCBI Taxonomy" id="13818"/>
    <lineage>
        <taxon>Eukaryota</taxon>
        <taxon>Viridiplantae</taxon>
        <taxon>Streptophyta</taxon>
        <taxon>Embryophyta</taxon>
        <taxon>Tracheophyta</taxon>
        <taxon>Polypodiopsida</taxon>
        <taxon>Polypodiidae</taxon>
        <taxon>Polypodiales</taxon>
        <taxon>Pteridineae</taxon>
        <taxon>Pteridaceae</taxon>
        <taxon>Vittarioideae</taxon>
        <taxon>Adiantum</taxon>
    </lineage>
</organism>
<protein>
    <submittedName>
        <fullName evidence="2">Uncharacterized protein</fullName>
    </submittedName>
</protein>
<name>A0A9D4V822_ADICA</name>
<gene>
    <name evidence="2" type="ORF">GOP47_0004412</name>
</gene>
<evidence type="ECO:0000313" key="3">
    <source>
        <dbReference type="Proteomes" id="UP000886520"/>
    </source>
</evidence>
<keyword evidence="3" id="KW-1185">Reference proteome</keyword>
<comment type="caution">
    <text evidence="2">The sequence shown here is derived from an EMBL/GenBank/DDBJ whole genome shotgun (WGS) entry which is preliminary data.</text>
</comment>
<feature type="region of interest" description="Disordered" evidence="1">
    <location>
        <begin position="88"/>
        <end position="108"/>
    </location>
</feature>
<sequence length="165" mass="18106">MPRSVKGCLGVIVSESHDVYYVECFPYSGNFEALWIHEAQREVAPCSRLGRSPSVARGQSVIQVGAATWRQARRGAARARKLEGRPRLINNKNQEEAAGLRHQGGGRLAESRERKAATGGRHLQLQRAVNNTKRRGFCQREGCLGIVYGRKKPPTGAQEGGQQGS</sequence>
<proteinExistence type="predicted"/>
<dbReference type="EMBL" id="JABFUD020000004">
    <property type="protein sequence ID" value="KAI5081229.1"/>
    <property type="molecule type" value="Genomic_DNA"/>
</dbReference>
<accession>A0A9D4V822</accession>
<evidence type="ECO:0000256" key="1">
    <source>
        <dbReference type="SAM" id="MobiDB-lite"/>
    </source>
</evidence>